<dbReference type="InterPro" id="IPR003601">
    <property type="entry name" value="Topo_IA_2"/>
</dbReference>
<gene>
    <name evidence="12" type="ORF">AAG570_005515</name>
</gene>
<comment type="catalytic activity">
    <reaction evidence="1 8">
        <text>ATP-independent breakage of single-stranded DNA, followed by passage and rejoining.</text>
        <dbReference type="EC" id="5.6.2.1"/>
    </reaction>
</comment>
<dbReference type="SMART" id="SM00437">
    <property type="entry name" value="TOP1Ac"/>
    <property type="match status" value="1"/>
</dbReference>
<dbReference type="FunFam" id="3.40.50.140:FF:000003">
    <property type="entry name" value="DNA topoisomerase"/>
    <property type="match status" value="1"/>
</dbReference>
<organism evidence="12 13">
    <name type="scientific">Ranatra chinensis</name>
    <dbReference type="NCBI Taxonomy" id="642074"/>
    <lineage>
        <taxon>Eukaryota</taxon>
        <taxon>Metazoa</taxon>
        <taxon>Ecdysozoa</taxon>
        <taxon>Arthropoda</taxon>
        <taxon>Hexapoda</taxon>
        <taxon>Insecta</taxon>
        <taxon>Pterygota</taxon>
        <taxon>Neoptera</taxon>
        <taxon>Paraneoptera</taxon>
        <taxon>Hemiptera</taxon>
        <taxon>Heteroptera</taxon>
        <taxon>Panheteroptera</taxon>
        <taxon>Nepomorpha</taxon>
        <taxon>Nepidae</taxon>
        <taxon>Ranatrinae</taxon>
        <taxon>Ranatra</taxon>
    </lineage>
</organism>
<dbReference type="Gene3D" id="1.10.460.10">
    <property type="entry name" value="Topoisomerase I, domain 2"/>
    <property type="match status" value="1"/>
</dbReference>
<evidence type="ECO:0000256" key="8">
    <source>
        <dbReference type="RuleBase" id="RU362092"/>
    </source>
</evidence>
<dbReference type="PRINTS" id="PR00417">
    <property type="entry name" value="PRTPISMRASEI"/>
</dbReference>
<dbReference type="InterPro" id="IPR023406">
    <property type="entry name" value="Topo_IA_AS"/>
</dbReference>
<dbReference type="GO" id="GO:0003677">
    <property type="term" value="F:DNA binding"/>
    <property type="evidence" value="ECO:0007669"/>
    <property type="project" value="UniProtKB-KW"/>
</dbReference>
<evidence type="ECO:0000259" key="10">
    <source>
        <dbReference type="PROSITE" id="PS50880"/>
    </source>
</evidence>
<comment type="function">
    <text evidence="8">Introduces a single-strand break via transesterification at a target site in duplex DNA. Releases the supercoiling and torsional tension of DNA introduced during the DNA replication and transcription by transiently cleaving and rejoining one strand of the DNA duplex. The scissile phosphodiester is attacked by the catalytic tyrosine of the enzyme, resulting in the formation of a DNA-(5'-phosphotyrosyl)-enzyme intermediate and the expulsion of a 3'-OH DNA strand.</text>
</comment>
<dbReference type="EC" id="5.6.2.1" evidence="3 8"/>
<dbReference type="FunFam" id="1.10.460.10:FF:000020">
    <property type="entry name" value="DNA topoisomerase 3-alpha"/>
    <property type="match status" value="1"/>
</dbReference>
<dbReference type="PROSITE" id="PS52039">
    <property type="entry name" value="TOPO_IA_2"/>
    <property type="match status" value="1"/>
</dbReference>
<keyword evidence="6 8" id="KW-0413">Isomerase</keyword>
<dbReference type="FunFam" id="1.10.290.10:FF:000001">
    <property type="entry name" value="DNA topoisomerase"/>
    <property type="match status" value="1"/>
</dbReference>
<proteinExistence type="inferred from homology"/>
<comment type="similarity">
    <text evidence="2 8">Belongs to the type IA topoisomerase family.</text>
</comment>
<dbReference type="SMART" id="SM00436">
    <property type="entry name" value="TOP1Bc"/>
    <property type="match status" value="1"/>
</dbReference>
<dbReference type="Gene3D" id="3.40.50.140">
    <property type="match status" value="1"/>
</dbReference>
<accession>A0ABD0Y081</accession>
<keyword evidence="5 8" id="KW-0238">DNA-binding</keyword>
<evidence type="ECO:0000259" key="11">
    <source>
        <dbReference type="PROSITE" id="PS52039"/>
    </source>
</evidence>
<dbReference type="AlphaFoldDB" id="A0ABD0Y081"/>
<dbReference type="InterPro" id="IPR013824">
    <property type="entry name" value="Topo_IA_cen_sub1"/>
</dbReference>
<evidence type="ECO:0000313" key="13">
    <source>
        <dbReference type="Proteomes" id="UP001558652"/>
    </source>
</evidence>
<keyword evidence="4 8" id="KW-0799">Topoisomerase</keyword>
<dbReference type="SUPFAM" id="SSF56712">
    <property type="entry name" value="Prokaryotic type I DNA topoisomerase"/>
    <property type="match status" value="1"/>
</dbReference>
<dbReference type="SMART" id="SM00493">
    <property type="entry name" value="TOPRIM"/>
    <property type="match status" value="1"/>
</dbReference>
<reference evidence="12 13" key="1">
    <citation type="submission" date="2024-07" db="EMBL/GenBank/DDBJ databases">
        <title>Chromosome-level genome assembly of the water stick insect Ranatra chinensis (Heteroptera: Nepidae).</title>
        <authorList>
            <person name="Liu X."/>
        </authorList>
    </citation>
    <scope>NUCLEOTIDE SEQUENCE [LARGE SCALE GENOMIC DNA]</scope>
    <source>
        <strain evidence="12">Cailab_2021Rc</strain>
        <tissue evidence="12">Muscle</tissue>
    </source>
</reference>
<dbReference type="InterPro" id="IPR003602">
    <property type="entry name" value="Topo_IA_DNA-bd_dom"/>
</dbReference>
<evidence type="ECO:0000256" key="5">
    <source>
        <dbReference type="ARBA" id="ARBA00023125"/>
    </source>
</evidence>
<name>A0ABD0Y081_9HEMI</name>
<dbReference type="PROSITE" id="PS00396">
    <property type="entry name" value="TOPO_IA_1"/>
    <property type="match status" value="1"/>
</dbReference>
<dbReference type="Pfam" id="PF01751">
    <property type="entry name" value="Toprim"/>
    <property type="match status" value="1"/>
</dbReference>
<dbReference type="CDD" id="cd00186">
    <property type="entry name" value="TOP1Ac"/>
    <property type="match status" value="1"/>
</dbReference>
<feature type="domain" description="Topo IA-type catalytic" evidence="11">
    <location>
        <begin position="164"/>
        <end position="582"/>
    </location>
</feature>
<dbReference type="Proteomes" id="UP001558652">
    <property type="component" value="Unassembled WGS sequence"/>
</dbReference>
<evidence type="ECO:0000256" key="4">
    <source>
        <dbReference type="ARBA" id="ARBA00023029"/>
    </source>
</evidence>
<dbReference type="InterPro" id="IPR006171">
    <property type="entry name" value="TOPRIM_dom"/>
</dbReference>
<dbReference type="PROSITE" id="PS50880">
    <property type="entry name" value="TOPRIM"/>
    <property type="match status" value="1"/>
</dbReference>
<dbReference type="InterPro" id="IPR000380">
    <property type="entry name" value="Topo_IA"/>
</dbReference>
<keyword evidence="13" id="KW-1185">Reference proteome</keyword>
<comment type="caution">
    <text evidence="12">The sequence shown here is derived from an EMBL/GenBank/DDBJ whole genome shotgun (WGS) entry which is preliminary data.</text>
</comment>
<dbReference type="InterPro" id="IPR023405">
    <property type="entry name" value="Topo_IA_core_domain"/>
</dbReference>
<evidence type="ECO:0000256" key="2">
    <source>
        <dbReference type="ARBA" id="ARBA00009446"/>
    </source>
</evidence>
<feature type="region of interest" description="Disordered" evidence="9">
    <location>
        <begin position="364"/>
        <end position="384"/>
    </location>
</feature>
<dbReference type="Gene3D" id="2.70.20.10">
    <property type="entry name" value="Topoisomerase I, domain 3"/>
    <property type="match status" value="1"/>
</dbReference>
<dbReference type="EMBL" id="JBFDAA010000018">
    <property type="protein sequence ID" value="KAL1116020.1"/>
    <property type="molecule type" value="Genomic_DNA"/>
</dbReference>
<dbReference type="InterPro" id="IPR013497">
    <property type="entry name" value="Topo_IA_cen"/>
</dbReference>
<sequence length="725" mass="82503">MKVLNVAEKNDAAKNIAFFLSEGGMTRREGFSKFNKVYQFQCFLQGQKCDMVMTSVSGHLLNWEFVGAYRNWNGCSPESLFDAPVVKFCPDNYTDIKRTLEREVRSANKLIIWTDCDREGENIGFEIITVCTAIKPNIQIYRAKFSEITSQSIKRALQTLGQPNKLVSDAVDVRSELDLRIGASFTRFQTLRLQKVFPILADYLLSYGSCQFPTLGFVVERYLERERFIPEPFWKIRVTHTIDDLTVEFRWQRDRLFDENVCQALLLKCQENPLAKVEKVDGKPKSKWRPTPLDTTEMEKIASRKLRLSAKETLKIAEKLYTQGLISYPRTETNIFPGTINLSSLVQLQTDDPNWGGFAARVLNDGPNPRQGKKSDQSHPPIHPIKYTNSLQGNEWKVYELVVRHFLACVSKDAKGHETVVSIDINTEKFTASGLMILEKNYLEVYPYESWNSKAIHLYTVGQTFEPTVLEMTSSQTSPPNLLTEADLISLMEKHGIGTDATHAEHIETIKSRMYVGLEDNIHFVPSAVGMGLVEGYNHMGFEMSKPNLRAELEADLKRICEGTRQPSQVLREQIDKYRTLFRKAKEQVNKIDAAIGKYTQSTAVVLNPEDDPLSAQMQTFDRVLPCKNCGMDMVLRRTNDLQKFFLTCVAFPQCKGSVWFPKKVLDAKVSDTSCPKCGPRVKLIDFKFSPGSMAPYYPQNFTGCINGCDTEFIEMLDISHQLQG</sequence>
<evidence type="ECO:0000256" key="3">
    <source>
        <dbReference type="ARBA" id="ARBA00012891"/>
    </source>
</evidence>
<dbReference type="CDD" id="cd03362">
    <property type="entry name" value="TOPRIM_TopoIA_TopoIII"/>
    <property type="match status" value="1"/>
</dbReference>
<protein>
    <recommendedName>
        <fullName evidence="3 8">DNA topoisomerase</fullName>
        <ecNumber evidence="3 8">5.6.2.1</ecNumber>
    </recommendedName>
</protein>
<dbReference type="InterPro" id="IPR034144">
    <property type="entry name" value="TOPRIM_TopoIII"/>
</dbReference>
<dbReference type="Gene3D" id="1.10.290.10">
    <property type="entry name" value="Topoisomerase I, domain 4"/>
    <property type="match status" value="1"/>
</dbReference>
<dbReference type="GO" id="GO:0003917">
    <property type="term" value="F:DNA topoisomerase type I (single strand cut, ATP-independent) activity"/>
    <property type="evidence" value="ECO:0007669"/>
    <property type="project" value="UniProtKB-EC"/>
</dbReference>
<evidence type="ECO:0000256" key="9">
    <source>
        <dbReference type="SAM" id="MobiDB-lite"/>
    </source>
</evidence>
<evidence type="ECO:0000256" key="7">
    <source>
        <dbReference type="ARBA" id="ARBA00056363"/>
    </source>
</evidence>
<evidence type="ECO:0000313" key="12">
    <source>
        <dbReference type="EMBL" id="KAL1116020.1"/>
    </source>
</evidence>
<dbReference type="Pfam" id="PF01131">
    <property type="entry name" value="Topoisom_bac"/>
    <property type="match status" value="1"/>
</dbReference>
<dbReference type="InterPro" id="IPR013826">
    <property type="entry name" value="Topo_IA_cen_sub3"/>
</dbReference>
<comment type="function">
    <text evidence="7">Releases the supercoiling and torsional tension of DNA introduced during the DNA replication and transcription by transiently cleaving and rejoining one strand of the DNA duplex. Introduces a single-strand break via transesterification at a target site in duplex DNA. The scissile phosphodiester is attacked by the catalytic tyrosine of the enzyme, resulting in the formation of a DNA-(5'-phosphotyrosyl)-enzyme intermediate and the expulsion of a 3'-OH DNA strand. The free DNA strand than undergoes passage around the unbroken strand thus removing DNA supercoils. Finally, in the religation step, the DNA 3'-OH attacks the covalent intermediate to expel the active-site tyrosine and restore the DNA phosphodiester backbone. Weakly relaxes negative supercoils and displays a distinct preference for binding single-stranded DNA.</text>
</comment>
<dbReference type="PANTHER" id="PTHR11390:SF21">
    <property type="entry name" value="DNA TOPOISOMERASE 3-ALPHA"/>
    <property type="match status" value="1"/>
</dbReference>
<feature type="domain" description="Toprim" evidence="10">
    <location>
        <begin position="2"/>
        <end position="146"/>
    </location>
</feature>
<evidence type="ECO:0000256" key="6">
    <source>
        <dbReference type="ARBA" id="ARBA00023235"/>
    </source>
</evidence>
<dbReference type="InterPro" id="IPR013825">
    <property type="entry name" value="Topo_IA_cen_sub2"/>
</dbReference>
<evidence type="ECO:0000256" key="1">
    <source>
        <dbReference type="ARBA" id="ARBA00000213"/>
    </source>
</evidence>
<dbReference type="PANTHER" id="PTHR11390">
    <property type="entry name" value="PROKARYOTIC DNA TOPOISOMERASE"/>
    <property type="match status" value="1"/>
</dbReference>